<keyword evidence="3" id="KW-1185">Reference proteome</keyword>
<dbReference type="RefSeq" id="WP_169344110.1">
    <property type="nucleotide sequence ID" value="NZ_JABBJJ010000026.1"/>
</dbReference>
<sequence>MVSVVRLTSQALVLGLSLLMPVGALAQDDGEAVPTLELEAERGCPARPDLVPFTSRAVVGLPGSGWVVHQAVIPEKKDTFFRGVEADRAGVKPVPPETDARKLGAPDPSVPLWVFGKADAAPCRAKPTTWWAVRMGTDEDRKTYLMAELEMECDVLPPGRLSGTPVALRQKDAPTGCKLRRANDNSTGKAGVGLPLELVDFVPERACEAPECTRLWERFSSTWTDGSAVHDLTVSWMERKGKKDPCEWATEDLTLLLLRPPGALAPAPLKGGGPYFGTLYDGTGPRTVLSRHLGVLYAHDVAKPKAAPKAFRYASPTDEDLLTAKRTLSPCKKR</sequence>
<comment type="caution">
    <text evidence="2">The sequence shown here is derived from an EMBL/GenBank/DDBJ whole genome shotgun (WGS) entry which is preliminary data.</text>
</comment>
<dbReference type="EMBL" id="JABBJJ010000026">
    <property type="protein sequence ID" value="NMO14813.1"/>
    <property type="molecule type" value="Genomic_DNA"/>
</dbReference>
<gene>
    <name evidence="2" type="ORF">HG543_08060</name>
</gene>
<accession>A0A848LDD8</accession>
<feature type="chain" id="PRO_5032766221" description="Lipoprotein" evidence="1">
    <location>
        <begin position="27"/>
        <end position="334"/>
    </location>
</feature>
<reference evidence="2 3" key="1">
    <citation type="submission" date="2020-04" db="EMBL/GenBank/DDBJ databases">
        <title>Draft genome of Pyxidicoccus fallax type strain.</title>
        <authorList>
            <person name="Whitworth D.E."/>
        </authorList>
    </citation>
    <scope>NUCLEOTIDE SEQUENCE [LARGE SCALE GENOMIC DNA]</scope>
    <source>
        <strain evidence="2 3">DSM 14698</strain>
    </source>
</reference>
<keyword evidence="1" id="KW-0732">Signal</keyword>
<proteinExistence type="predicted"/>
<evidence type="ECO:0008006" key="4">
    <source>
        <dbReference type="Google" id="ProtNLM"/>
    </source>
</evidence>
<name>A0A848LDD8_9BACT</name>
<dbReference type="AlphaFoldDB" id="A0A848LDD8"/>
<evidence type="ECO:0000313" key="3">
    <source>
        <dbReference type="Proteomes" id="UP000518300"/>
    </source>
</evidence>
<feature type="signal peptide" evidence="1">
    <location>
        <begin position="1"/>
        <end position="26"/>
    </location>
</feature>
<organism evidence="2 3">
    <name type="scientific">Pyxidicoccus fallax</name>
    <dbReference type="NCBI Taxonomy" id="394095"/>
    <lineage>
        <taxon>Bacteria</taxon>
        <taxon>Pseudomonadati</taxon>
        <taxon>Myxococcota</taxon>
        <taxon>Myxococcia</taxon>
        <taxon>Myxococcales</taxon>
        <taxon>Cystobacterineae</taxon>
        <taxon>Myxococcaceae</taxon>
        <taxon>Pyxidicoccus</taxon>
    </lineage>
</organism>
<evidence type="ECO:0000313" key="2">
    <source>
        <dbReference type="EMBL" id="NMO14813.1"/>
    </source>
</evidence>
<dbReference type="Proteomes" id="UP000518300">
    <property type="component" value="Unassembled WGS sequence"/>
</dbReference>
<evidence type="ECO:0000256" key="1">
    <source>
        <dbReference type="SAM" id="SignalP"/>
    </source>
</evidence>
<protein>
    <recommendedName>
        <fullName evidence="4">Lipoprotein</fullName>
    </recommendedName>
</protein>